<dbReference type="CDD" id="cd02440">
    <property type="entry name" value="AdoMet_MTases"/>
    <property type="match status" value="1"/>
</dbReference>
<dbReference type="STRING" id="1798409.A3I24_02730"/>
<dbReference type="Pfam" id="PF08241">
    <property type="entry name" value="Methyltransf_11"/>
    <property type="match status" value="1"/>
</dbReference>
<organism evidence="2 3">
    <name type="scientific">Candidatus Harrisonbacteria bacterium RIFCSPLOWO2_02_FULL_41_13b</name>
    <dbReference type="NCBI Taxonomy" id="1798409"/>
    <lineage>
        <taxon>Bacteria</taxon>
        <taxon>Candidatus Harrisoniibacteriota</taxon>
    </lineage>
</organism>
<dbReference type="Proteomes" id="UP000177690">
    <property type="component" value="Unassembled WGS sequence"/>
</dbReference>
<dbReference type="InterPro" id="IPR013216">
    <property type="entry name" value="Methyltransf_11"/>
</dbReference>
<dbReference type="InterPro" id="IPR029063">
    <property type="entry name" value="SAM-dependent_MTases_sf"/>
</dbReference>
<evidence type="ECO:0000313" key="3">
    <source>
        <dbReference type="Proteomes" id="UP000177690"/>
    </source>
</evidence>
<dbReference type="EMBL" id="MHJL01000030">
    <property type="protein sequence ID" value="OGY67071.1"/>
    <property type="molecule type" value="Genomic_DNA"/>
</dbReference>
<reference evidence="2 3" key="1">
    <citation type="journal article" date="2016" name="Nat. Commun.">
        <title>Thousands of microbial genomes shed light on interconnected biogeochemical processes in an aquifer system.</title>
        <authorList>
            <person name="Anantharaman K."/>
            <person name="Brown C.T."/>
            <person name="Hug L.A."/>
            <person name="Sharon I."/>
            <person name="Castelle C.J."/>
            <person name="Probst A.J."/>
            <person name="Thomas B.C."/>
            <person name="Singh A."/>
            <person name="Wilkins M.J."/>
            <person name="Karaoz U."/>
            <person name="Brodie E.L."/>
            <person name="Williams K.H."/>
            <person name="Hubbard S.S."/>
            <person name="Banfield J.F."/>
        </authorList>
    </citation>
    <scope>NUCLEOTIDE SEQUENCE [LARGE SCALE GENOMIC DNA]</scope>
</reference>
<name>A0A1G1ZRH3_9BACT</name>
<feature type="domain" description="Methyltransferase type 11" evidence="1">
    <location>
        <begin position="26"/>
        <end position="106"/>
    </location>
</feature>
<evidence type="ECO:0000313" key="2">
    <source>
        <dbReference type="EMBL" id="OGY67071.1"/>
    </source>
</evidence>
<evidence type="ECO:0000259" key="1">
    <source>
        <dbReference type="Pfam" id="PF08241"/>
    </source>
</evidence>
<dbReference type="SUPFAM" id="SSF53335">
    <property type="entry name" value="S-adenosyl-L-methionine-dependent methyltransferases"/>
    <property type="match status" value="1"/>
</dbReference>
<protein>
    <recommendedName>
        <fullName evidence="1">Methyltransferase type 11 domain-containing protein</fullName>
    </recommendedName>
</protein>
<dbReference type="AlphaFoldDB" id="A0A1G1ZRH3"/>
<sequence>MSDWKKDNLRFLLNKLGGYPDNFQILDLGVGKDPFSEATVRFKNVVKMDILPYDAVNLVGDFNKGIPFKNNHFDCVLVNNVLEHCSTPPQLLREINRVLKPGGVLIGTVPFIIQIHQEPHDYFRYTEYCLRNLFKDAGFKDCSINNLGHSLSIYNNFQGLFFWKLLNSPLNIFEKTLIKIIWKGQRILIKLMGKIYQKCLQDDILVQGYGFVVEK</sequence>
<dbReference type="Gene3D" id="3.40.50.150">
    <property type="entry name" value="Vaccinia Virus protein VP39"/>
    <property type="match status" value="1"/>
</dbReference>
<proteinExistence type="predicted"/>
<dbReference type="GO" id="GO:0008757">
    <property type="term" value="F:S-adenosylmethionine-dependent methyltransferase activity"/>
    <property type="evidence" value="ECO:0007669"/>
    <property type="project" value="InterPro"/>
</dbReference>
<comment type="caution">
    <text evidence="2">The sequence shown here is derived from an EMBL/GenBank/DDBJ whole genome shotgun (WGS) entry which is preliminary data.</text>
</comment>
<accession>A0A1G1ZRH3</accession>
<gene>
    <name evidence="2" type="ORF">A3I24_02730</name>
</gene>